<gene>
    <name evidence="1" type="ORF">SU86_006045</name>
</gene>
<dbReference type="AlphaFoldDB" id="A0A3G1B727"/>
<dbReference type="RefSeq" id="WP_048188899.1">
    <property type="nucleotide sequence ID" value="NZ_CP011097.1"/>
</dbReference>
<dbReference type="KEGG" id="tah:SU86_006045"/>
<sequence>MLLKAVIATIAFALVLATVNSAFAESNITPLDASTGIEKTITSFSVPKNNKLPWGFVEGKIANPVEGHPVIIQIFKNGDPVHFAQTDVKEDGTYEYKFRVRDVTDGKVNKIFDGEYIVKIFKVVYLPVTTALV</sequence>
<reference evidence="1 2" key="1">
    <citation type="journal article" date="2016" name="Sci. Rep.">
        <title>A novel ammonia-oxidizing archaeon from wastewater treatment plant: Its enrichment, physiological and genomic characteristics.</title>
        <authorList>
            <person name="Li Y."/>
            <person name="Ding K."/>
            <person name="Wen X."/>
            <person name="Zhang B."/>
            <person name="Shen B."/>
            <person name="Yang Y."/>
        </authorList>
    </citation>
    <scope>NUCLEOTIDE SEQUENCE [LARGE SCALE GENOMIC DNA]</scope>
    <source>
        <strain evidence="1 2">SAT1</strain>
    </source>
</reference>
<evidence type="ECO:0000313" key="2">
    <source>
        <dbReference type="Proteomes" id="UP000266745"/>
    </source>
</evidence>
<keyword evidence="2" id="KW-1185">Reference proteome</keyword>
<protein>
    <submittedName>
        <fullName evidence="1">Uncharacterized protein</fullName>
    </submittedName>
</protein>
<dbReference type="GeneID" id="24875961"/>
<organism evidence="1 2">
    <name type="scientific">Candidatus Nitrosotenuis cloacae</name>
    <dbReference type="NCBI Taxonomy" id="1603555"/>
    <lineage>
        <taxon>Archaea</taxon>
        <taxon>Nitrososphaerota</taxon>
        <taxon>Candidatus Nitrosotenuis</taxon>
    </lineage>
</organism>
<dbReference type="EMBL" id="CP011097">
    <property type="protein sequence ID" value="AJZ76001.1"/>
    <property type="molecule type" value="Genomic_DNA"/>
</dbReference>
<dbReference type="Proteomes" id="UP000266745">
    <property type="component" value="Chromosome"/>
</dbReference>
<accession>A0A3G1B727</accession>
<evidence type="ECO:0000313" key="1">
    <source>
        <dbReference type="EMBL" id="AJZ76001.1"/>
    </source>
</evidence>
<name>A0A3G1B727_9ARCH</name>
<proteinExistence type="predicted"/>
<dbReference type="OrthoDB" id="9999at2157"/>